<evidence type="ECO:0000256" key="5">
    <source>
        <dbReference type="ARBA" id="ARBA00022448"/>
    </source>
</evidence>
<gene>
    <name evidence="12" type="primary">fliH</name>
    <name evidence="12" type="ORF">CA267_014360</name>
</gene>
<dbReference type="GO" id="GO:0009288">
    <property type="term" value="C:bacterial-type flagellum"/>
    <property type="evidence" value="ECO:0007669"/>
    <property type="project" value="InterPro"/>
</dbReference>
<evidence type="ECO:0000256" key="6">
    <source>
        <dbReference type="ARBA" id="ARBA00022490"/>
    </source>
</evidence>
<proteinExistence type="inferred from homology"/>
<dbReference type="GO" id="GO:0015031">
    <property type="term" value="P:protein transport"/>
    <property type="evidence" value="ECO:0007669"/>
    <property type="project" value="UniProtKB-KW"/>
</dbReference>
<protein>
    <recommendedName>
        <fullName evidence="4">Flagellar assembly protein FliH</fullName>
    </recommendedName>
</protein>
<evidence type="ECO:0000256" key="2">
    <source>
        <dbReference type="ARBA" id="ARBA00004496"/>
    </source>
</evidence>
<dbReference type="GO" id="GO:0071973">
    <property type="term" value="P:bacterial-type flagellum-dependent cell motility"/>
    <property type="evidence" value="ECO:0007669"/>
    <property type="project" value="InterPro"/>
</dbReference>
<keyword evidence="12" id="KW-0969">Cilium</keyword>
<evidence type="ECO:0000256" key="10">
    <source>
        <dbReference type="SAM" id="MobiDB-lite"/>
    </source>
</evidence>
<keyword evidence="9" id="KW-1006">Bacterial flagellum protein export</keyword>
<dbReference type="GO" id="GO:0005829">
    <property type="term" value="C:cytosol"/>
    <property type="evidence" value="ECO:0007669"/>
    <property type="project" value="TreeGrafter"/>
</dbReference>
<keyword evidence="6" id="KW-0963">Cytoplasm</keyword>
<keyword evidence="8" id="KW-0653">Protein transport</keyword>
<evidence type="ECO:0000256" key="8">
    <source>
        <dbReference type="ARBA" id="ARBA00022927"/>
    </source>
</evidence>
<dbReference type="GO" id="GO:0044781">
    <property type="term" value="P:bacterial-type flagellum organization"/>
    <property type="evidence" value="ECO:0007669"/>
    <property type="project" value="UniProtKB-KW"/>
</dbReference>
<dbReference type="NCBIfam" id="NF004270">
    <property type="entry name" value="PRK05687.2-1"/>
    <property type="match status" value="1"/>
</dbReference>
<feature type="domain" description="Flagellar assembly protein FliH/Type III secretion system HrpE" evidence="11">
    <location>
        <begin position="119"/>
        <end position="245"/>
    </location>
</feature>
<accession>A0A6M4MFX5</accession>
<evidence type="ECO:0000313" key="13">
    <source>
        <dbReference type="Proteomes" id="UP000219285"/>
    </source>
</evidence>
<dbReference type="RefSeq" id="WP_075610578.1">
    <property type="nucleotide sequence ID" value="NZ_CP052766.1"/>
</dbReference>
<comment type="function">
    <text evidence="1">Needed for flagellar regrowth and assembly.</text>
</comment>
<evidence type="ECO:0000313" key="12">
    <source>
        <dbReference type="EMBL" id="QJR81857.1"/>
    </source>
</evidence>
<dbReference type="Pfam" id="PF02108">
    <property type="entry name" value="FliH"/>
    <property type="match status" value="1"/>
</dbReference>
<evidence type="ECO:0000256" key="3">
    <source>
        <dbReference type="ARBA" id="ARBA00006602"/>
    </source>
</evidence>
<keyword evidence="12" id="KW-0966">Cell projection</keyword>
<feature type="compositionally biased region" description="Basic and acidic residues" evidence="10">
    <location>
        <begin position="25"/>
        <end position="47"/>
    </location>
</feature>
<dbReference type="InterPro" id="IPR018035">
    <property type="entry name" value="Flagellar_FliH/T3SS_HrpE"/>
</dbReference>
<organism evidence="12 13">
    <name type="scientific">Alteromonas pelagimontana</name>
    <dbReference type="NCBI Taxonomy" id="1858656"/>
    <lineage>
        <taxon>Bacteria</taxon>
        <taxon>Pseudomonadati</taxon>
        <taxon>Pseudomonadota</taxon>
        <taxon>Gammaproteobacteria</taxon>
        <taxon>Alteromonadales</taxon>
        <taxon>Alteromonadaceae</taxon>
        <taxon>Alteromonas/Salinimonas group</taxon>
        <taxon>Alteromonas</taxon>
    </lineage>
</organism>
<evidence type="ECO:0000256" key="1">
    <source>
        <dbReference type="ARBA" id="ARBA00003041"/>
    </source>
</evidence>
<keyword evidence="12" id="KW-0282">Flagellum</keyword>
<keyword evidence="7" id="KW-1005">Bacterial flagellum biogenesis</keyword>
<dbReference type="PANTHER" id="PTHR34982">
    <property type="entry name" value="YOP PROTEINS TRANSLOCATION PROTEIN L"/>
    <property type="match status" value="1"/>
</dbReference>
<feature type="region of interest" description="Disordered" evidence="10">
    <location>
        <begin position="1"/>
        <end position="59"/>
    </location>
</feature>
<dbReference type="EMBL" id="CP052766">
    <property type="protein sequence ID" value="QJR81857.1"/>
    <property type="molecule type" value="Genomic_DNA"/>
</dbReference>
<sequence length="259" mass="29615">MKDKRPGEEDFSQAKAWDLPYVEDAAQRRKDEKTNALNRRSDWKYEPPEEEEEFHPPTLQEIEAIRQAAYEEGYTEGKQKGYEDGKAQGFEEGKEAGHREGLTAGTEEGLSQGKEQIENQISEWQQLTEKLHAPLAQVNDEIRQQLARLAVTLARSVIKTEISTNENVILQALAEGLKVLPIQENQYQIQMHPEDIALVTDHFGEDTVREKKWNFVETPGMERGGCDIVTSQNAVDVSTERRCKDILDKFLMEQGLRDD</sequence>
<evidence type="ECO:0000256" key="9">
    <source>
        <dbReference type="ARBA" id="ARBA00023225"/>
    </source>
</evidence>
<dbReference type="InterPro" id="IPR051472">
    <property type="entry name" value="T3SS_Stator/FliH"/>
</dbReference>
<dbReference type="Proteomes" id="UP000219285">
    <property type="component" value="Chromosome"/>
</dbReference>
<keyword evidence="5" id="KW-0813">Transport</keyword>
<comment type="similarity">
    <text evidence="3">Belongs to the FliH family.</text>
</comment>
<dbReference type="PANTHER" id="PTHR34982:SF1">
    <property type="entry name" value="FLAGELLAR ASSEMBLY PROTEIN FLIH"/>
    <property type="match status" value="1"/>
</dbReference>
<name>A0A6M4MFX5_9ALTE</name>
<dbReference type="GO" id="GO:0003774">
    <property type="term" value="F:cytoskeletal motor activity"/>
    <property type="evidence" value="ECO:0007669"/>
    <property type="project" value="InterPro"/>
</dbReference>
<dbReference type="KEGG" id="apel:CA267_014360"/>
<evidence type="ECO:0000256" key="4">
    <source>
        <dbReference type="ARBA" id="ARBA00016507"/>
    </source>
</evidence>
<dbReference type="InterPro" id="IPR000563">
    <property type="entry name" value="Flag_FliH"/>
</dbReference>
<reference evidence="12 13" key="2">
    <citation type="submission" date="2020-04" db="EMBL/GenBank/DDBJ databases">
        <title>Complete genome sequence of Alteromonas pelagimontana 5.12T.</title>
        <authorList>
            <person name="Sinha R.K."/>
            <person name="Krishnan K.P."/>
            <person name="Kurian J.P."/>
        </authorList>
    </citation>
    <scope>NUCLEOTIDE SEQUENCE [LARGE SCALE GENOMIC DNA]</scope>
    <source>
        <strain evidence="12 13">5.12</strain>
    </source>
</reference>
<comment type="subcellular location">
    <subcellularLocation>
        <location evidence="2">Cytoplasm</location>
    </subcellularLocation>
</comment>
<evidence type="ECO:0000256" key="7">
    <source>
        <dbReference type="ARBA" id="ARBA00022795"/>
    </source>
</evidence>
<evidence type="ECO:0000259" key="11">
    <source>
        <dbReference type="Pfam" id="PF02108"/>
    </source>
</evidence>
<dbReference type="AlphaFoldDB" id="A0A6M4MFX5"/>
<keyword evidence="13" id="KW-1185">Reference proteome</keyword>
<dbReference type="OrthoDB" id="8480773at2"/>
<dbReference type="PRINTS" id="PR01003">
    <property type="entry name" value="FLGFLIH"/>
</dbReference>
<reference evidence="13" key="1">
    <citation type="submission" date="2014-12" db="EMBL/GenBank/DDBJ databases">
        <title>Complete genome sequence of a multi-drug resistant Klebsiella pneumoniae.</title>
        <authorList>
            <person name="Hua X."/>
            <person name="Chen Q."/>
            <person name="Li X."/>
            <person name="Feng Y."/>
            <person name="Ruan Z."/>
            <person name="Yu Y."/>
        </authorList>
    </citation>
    <scope>NUCLEOTIDE SEQUENCE [LARGE SCALE GENOMIC DNA]</scope>
    <source>
        <strain evidence="13">5.12</strain>
    </source>
</reference>